<evidence type="ECO:0000313" key="2">
    <source>
        <dbReference type="Proteomes" id="UP001604336"/>
    </source>
</evidence>
<gene>
    <name evidence="1" type="ORF">Adt_23719</name>
</gene>
<evidence type="ECO:0000313" key="1">
    <source>
        <dbReference type="EMBL" id="KAL2498169.1"/>
    </source>
</evidence>
<accession>A0ABD1SBN3</accession>
<dbReference type="Proteomes" id="UP001604336">
    <property type="component" value="Unassembled WGS sequence"/>
</dbReference>
<reference evidence="2" key="1">
    <citation type="submission" date="2024-07" db="EMBL/GenBank/DDBJ databases">
        <title>Two chromosome-level genome assemblies of Korean endemic species Abeliophyllum distichum and Forsythia ovata (Oleaceae).</title>
        <authorList>
            <person name="Jang H."/>
        </authorList>
    </citation>
    <scope>NUCLEOTIDE SEQUENCE [LARGE SCALE GENOMIC DNA]</scope>
</reference>
<dbReference type="AlphaFoldDB" id="A0ABD1SBN3"/>
<organism evidence="1 2">
    <name type="scientific">Abeliophyllum distichum</name>
    <dbReference type="NCBI Taxonomy" id="126358"/>
    <lineage>
        <taxon>Eukaryota</taxon>
        <taxon>Viridiplantae</taxon>
        <taxon>Streptophyta</taxon>
        <taxon>Embryophyta</taxon>
        <taxon>Tracheophyta</taxon>
        <taxon>Spermatophyta</taxon>
        <taxon>Magnoliopsida</taxon>
        <taxon>eudicotyledons</taxon>
        <taxon>Gunneridae</taxon>
        <taxon>Pentapetalae</taxon>
        <taxon>asterids</taxon>
        <taxon>lamiids</taxon>
        <taxon>Lamiales</taxon>
        <taxon>Oleaceae</taxon>
        <taxon>Forsythieae</taxon>
        <taxon>Abeliophyllum</taxon>
    </lineage>
</organism>
<name>A0ABD1SBN3_9LAMI</name>
<protein>
    <submittedName>
        <fullName evidence="1">Uncharacterized protein</fullName>
    </submittedName>
</protein>
<comment type="caution">
    <text evidence="1">The sequence shown here is derived from an EMBL/GenBank/DDBJ whole genome shotgun (WGS) entry which is preliminary data.</text>
</comment>
<keyword evidence="2" id="KW-1185">Reference proteome</keyword>
<dbReference type="EMBL" id="JBFOLK010000007">
    <property type="protein sequence ID" value="KAL2498169.1"/>
    <property type="molecule type" value="Genomic_DNA"/>
</dbReference>
<proteinExistence type="predicted"/>
<sequence length="101" mass="11268">MEFLVVDTHSTYHGVLGRPALKDLQAVTSIHHLVMKFPTPGRIAKGQGNQTKAMVFYMNTLQKVAMRESSLTVVMTIHVEAMDVDQEKGKEEMVLNEGLDP</sequence>